<keyword evidence="2" id="KW-1185">Reference proteome</keyword>
<evidence type="ECO:0000313" key="1">
    <source>
        <dbReference type="EMBL" id="PSL21353.1"/>
    </source>
</evidence>
<evidence type="ECO:0008006" key="3">
    <source>
        <dbReference type="Google" id="ProtNLM"/>
    </source>
</evidence>
<name>A0A2P8FI06_9RHOB</name>
<dbReference type="RefSeq" id="WP_106607533.1">
    <property type="nucleotide sequence ID" value="NZ_PYGJ01000002.1"/>
</dbReference>
<sequence length="113" mass="12906">MPHAELKYSADLEIDAEKVLQLIEERINVHDPAAGECKGRAYPSNVYHHTHILVELSLLTKPHRDAAFSEALREDIERAIKECLCQRCYFSLAIKYSDALYMTNVFDPKSAEV</sequence>
<gene>
    <name evidence="1" type="ORF">CLV88_102473</name>
</gene>
<reference evidence="1 2" key="1">
    <citation type="submission" date="2018-03" db="EMBL/GenBank/DDBJ databases">
        <title>Genomic Encyclopedia of Archaeal and Bacterial Type Strains, Phase II (KMG-II): from individual species to whole genera.</title>
        <authorList>
            <person name="Goeker M."/>
        </authorList>
    </citation>
    <scope>NUCLEOTIDE SEQUENCE [LARGE SCALE GENOMIC DNA]</scope>
    <source>
        <strain evidence="1 2">DSM 100673</strain>
    </source>
</reference>
<organism evidence="1 2">
    <name type="scientific">Shimia abyssi</name>
    <dbReference type="NCBI Taxonomy" id="1662395"/>
    <lineage>
        <taxon>Bacteria</taxon>
        <taxon>Pseudomonadati</taxon>
        <taxon>Pseudomonadota</taxon>
        <taxon>Alphaproteobacteria</taxon>
        <taxon>Rhodobacterales</taxon>
        <taxon>Roseobacteraceae</taxon>
    </lineage>
</organism>
<dbReference type="Proteomes" id="UP000240418">
    <property type="component" value="Unassembled WGS sequence"/>
</dbReference>
<dbReference type="EMBL" id="PYGJ01000002">
    <property type="protein sequence ID" value="PSL21353.1"/>
    <property type="molecule type" value="Genomic_DNA"/>
</dbReference>
<dbReference type="OrthoDB" id="7665722at2"/>
<comment type="caution">
    <text evidence="1">The sequence shown here is derived from an EMBL/GenBank/DDBJ whole genome shotgun (WGS) entry which is preliminary data.</text>
</comment>
<evidence type="ECO:0000313" key="2">
    <source>
        <dbReference type="Proteomes" id="UP000240418"/>
    </source>
</evidence>
<proteinExistence type="predicted"/>
<dbReference type="AlphaFoldDB" id="A0A2P8FI06"/>
<protein>
    <recommendedName>
        <fullName evidence="3">5-carboxymethyl-2-hydroxymuconate isomerase</fullName>
    </recommendedName>
</protein>
<accession>A0A2P8FI06</accession>